<comment type="caution">
    <text evidence="1">The sequence shown here is derived from an EMBL/GenBank/DDBJ whole genome shotgun (WGS) entry which is preliminary data.</text>
</comment>
<dbReference type="Proteomes" id="UP000179807">
    <property type="component" value="Unassembled WGS sequence"/>
</dbReference>
<keyword evidence="2" id="KW-1185">Reference proteome</keyword>
<evidence type="ECO:0008006" key="3">
    <source>
        <dbReference type="Google" id="ProtNLM"/>
    </source>
</evidence>
<name>A0A1J4KU40_9EUKA</name>
<reference evidence="1" key="1">
    <citation type="submission" date="2016-10" db="EMBL/GenBank/DDBJ databases">
        <authorList>
            <person name="Benchimol M."/>
            <person name="Almeida L.G."/>
            <person name="Vasconcelos A.T."/>
            <person name="Perreira-Neves A."/>
            <person name="Rosa I.A."/>
            <person name="Tasca T."/>
            <person name="Bogo M.R."/>
            <person name="de Souza W."/>
        </authorList>
    </citation>
    <scope>NUCLEOTIDE SEQUENCE [LARGE SCALE GENOMIC DNA]</scope>
    <source>
        <strain evidence="1">K</strain>
    </source>
</reference>
<dbReference type="InterPro" id="IPR011989">
    <property type="entry name" value="ARM-like"/>
</dbReference>
<proteinExistence type="predicted"/>
<sequence>MLFSHLKNDVVDDSPGYNHLKNDLINHINKSEKVSPFELYKNEVDHYMELIMMSDNLDDLQESFSFFNFFLVENDLIFPPLILNKLLFLISNHQNQNIGKLLKLIRLTTSFDSPMQDFYVENQIFNLLHPYFPHEEVINTYANLSLKSPMFREFLLNSNILTFILQNINNEQYFECLINLTKALLYKIDDFSYENFNRNNGNDFVIRLFIELFNFLIFRVGSDEKTILIVGAFRDFIEADIRFLDYFISQNFLRIFLKYKTNDLLYIRTVLRICDIMFCKNGEVVHYLLSLNILDWIHSIIFVDNQEIRSLSFQLLYDLVDYHPSITDDLIRNDMHVFILPEFSGKASIRYKRALYKFSCILLQNITTEFLDELISNKIIDIIIHEISLIDADDDDSVLVLDAILKLQQFLEHDAVHDIIYRIKHEEEFTNWILDAAESENETVADTAYIVKSFLEGIEEEET</sequence>
<dbReference type="InterPro" id="IPR016024">
    <property type="entry name" value="ARM-type_fold"/>
</dbReference>
<dbReference type="OrthoDB" id="10650619at2759"/>
<organism evidence="1 2">
    <name type="scientific">Tritrichomonas foetus</name>
    <dbReference type="NCBI Taxonomy" id="1144522"/>
    <lineage>
        <taxon>Eukaryota</taxon>
        <taxon>Metamonada</taxon>
        <taxon>Parabasalia</taxon>
        <taxon>Tritrichomonadida</taxon>
        <taxon>Tritrichomonadidae</taxon>
        <taxon>Tritrichomonas</taxon>
    </lineage>
</organism>
<evidence type="ECO:0000313" key="1">
    <source>
        <dbReference type="EMBL" id="OHT14424.1"/>
    </source>
</evidence>
<dbReference type="RefSeq" id="XP_068367560.1">
    <property type="nucleotide sequence ID" value="XM_068498256.1"/>
</dbReference>
<accession>A0A1J4KU40</accession>
<evidence type="ECO:0000313" key="2">
    <source>
        <dbReference type="Proteomes" id="UP000179807"/>
    </source>
</evidence>
<dbReference type="EMBL" id="MLAK01000374">
    <property type="protein sequence ID" value="OHT14424.1"/>
    <property type="molecule type" value="Genomic_DNA"/>
</dbReference>
<protein>
    <recommendedName>
        <fullName evidence="3">SPIN90/Ldb17 leucine-rich domain-containing protein</fullName>
    </recommendedName>
</protein>
<dbReference type="VEuPathDB" id="TrichDB:TRFO_15204"/>
<dbReference type="Gene3D" id="1.25.10.10">
    <property type="entry name" value="Leucine-rich Repeat Variant"/>
    <property type="match status" value="1"/>
</dbReference>
<gene>
    <name evidence="1" type="ORF">TRFO_15204</name>
</gene>
<dbReference type="AlphaFoldDB" id="A0A1J4KU40"/>
<dbReference type="GeneID" id="94832960"/>
<dbReference type="SUPFAM" id="SSF48371">
    <property type="entry name" value="ARM repeat"/>
    <property type="match status" value="1"/>
</dbReference>